<evidence type="ECO:0000259" key="5">
    <source>
        <dbReference type="Pfam" id="PF00535"/>
    </source>
</evidence>
<keyword evidence="4" id="KW-1133">Transmembrane helix</keyword>
<protein>
    <submittedName>
        <fullName evidence="6">Glycosyltransferase family A protein</fullName>
        <ecNumber evidence="6">2.4.-.-</ecNumber>
    </submittedName>
</protein>
<evidence type="ECO:0000313" key="6">
    <source>
        <dbReference type="EMBL" id="WHF51450.1"/>
    </source>
</evidence>
<dbReference type="EC" id="2.4.-.-" evidence="6"/>
<keyword evidence="7" id="KW-1185">Reference proteome</keyword>
<dbReference type="Gene3D" id="3.90.550.10">
    <property type="entry name" value="Spore Coat Polysaccharide Biosynthesis Protein SpsA, Chain A"/>
    <property type="match status" value="1"/>
</dbReference>
<evidence type="ECO:0000256" key="2">
    <source>
        <dbReference type="ARBA" id="ARBA00022676"/>
    </source>
</evidence>
<dbReference type="SUPFAM" id="SSF53448">
    <property type="entry name" value="Nucleotide-diphospho-sugar transferases"/>
    <property type="match status" value="1"/>
</dbReference>
<dbReference type="Pfam" id="PF00535">
    <property type="entry name" value="Glycos_transf_2"/>
    <property type="match status" value="1"/>
</dbReference>
<dbReference type="GO" id="GO:0016757">
    <property type="term" value="F:glycosyltransferase activity"/>
    <property type="evidence" value="ECO:0007669"/>
    <property type="project" value="UniProtKB-KW"/>
</dbReference>
<dbReference type="RefSeq" id="WP_282904793.1">
    <property type="nucleotide sequence ID" value="NZ_CP124855.1"/>
</dbReference>
<evidence type="ECO:0000256" key="4">
    <source>
        <dbReference type="SAM" id="Phobius"/>
    </source>
</evidence>
<dbReference type="Proteomes" id="UP001241656">
    <property type="component" value="Chromosome"/>
</dbReference>
<keyword evidence="2 6" id="KW-0328">Glycosyltransferase</keyword>
<dbReference type="EMBL" id="CP124855">
    <property type="protein sequence ID" value="WHF51450.1"/>
    <property type="molecule type" value="Genomic_DNA"/>
</dbReference>
<keyword evidence="4" id="KW-0812">Transmembrane</keyword>
<organism evidence="6 7">
    <name type="scientific">Chryseobacterium gotjawalense</name>
    <dbReference type="NCBI Taxonomy" id="3042315"/>
    <lineage>
        <taxon>Bacteria</taxon>
        <taxon>Pseudomonadati</taxon>
        <taxon>Bacteroidota</taxon>
        <taxon>Flavobacteriia</taxon>
        <taxon>Flavobacteriales</taxon>
        <taxon>Weeksellaceae</taxon>
        <taxon>Chryseobacterium group</taxon>
        <taxon>Chryseobacterium</taxon>
    </lineage>
</organism>
<comment type="similarity">
    <text evidence="1">Belongs to the glycosyltransferase 2 family.</text>
</comment>
<keyword evidence="3 6" id="KW-0808">Transferase</keyword>
<proteinExistence type="inferred from homology"/>
<dbReference type="InterPro" id="IPR001173">
    <property type="entry name" value="Glyco_trans_2-like"/>
</dbReference>
<reference evidence="6 7" key="1">
    <citation type="submission" date="2023-05" db="EMBL/GenBank/DDBJ databases">
        <title>Genomic insight into Chryseobacterium sp. wdc7 isolated forest soil (Gotjawal).</title>
        <authorList>
            <person name="Park S.-J."/>
        </authorList>
    </citation>
    <scope>NUCLEOTIDE SEQUENCE [LARGE SCALE GENOMIC DNA]</scope>
    <source>
        <strain evidence="7">wdc7</strain>
    </source>
</reference>
<dbReference type="PANTHER" id="PTHR43630:SF1">
    <property type="entry name" value="POLY-BETA-1,6-N-ACETYL-D-GLUCOSAMINE SYNTHASE"/>
    <property type="match status" value="1"/>
</dbReference>
<accession>A0ABY8RBV5</accession>
<evidence type="ECO:0000256" key="1">
    <source>
        <dbReference type="ARBA" id="ARBA00006739"/>
    </source>
</evidence>
<evidence type="ECO:0000256" key="3">
    <source>
        <dbReference type="ARBA" id="ARBA00022679"/>
    </source>
</evidence>
<dbReference type="InterPro" id="IPR029044">
    <property type="entry name" value="Nucleotide-diphossugar_trans"/>
</dbReference>
<gene>
    <name evidence="6" type="ORF">QGN23_13640</name>
</gene>
<dbReference type="PANTHER" id="PTHR43630">
    <property type="entry name" value="POLY-BETA-1,6-N-ACETYL-D-GLUCOSAMINE SYNTHASE"/>
    <property type="match status" value="1"/>
</dbReference>
<feature type="transmembrane region" description="Helical" evidence="4">
    <location>
        <begin position="272"/>
        <end position="290"/>
    </location>
</feature>
<name>A0ABY8RBV5_9FLAO</name>
<evidence type="ECO:0000313" key="7">
    <source>
        <dbReference type="Proteomes" id="UP001241656"/>
    </source>
</evidence>
<keyword evidence="4" id="KW-0472">Membrane</keyword>
<dbReference type="CDD" id="cd00761">
    <property type="entry name" value="Glyco_tranf_GTA_type"/>
    <property type="match status" value="1"/>
</dbReference>
<sequence>MKKLTVFTPTYNRAYCLGDLYQSLCRQASDDFLWLVIDDGSTDGTEALVAGWMEEGKIEIRYHYKENGGMHTAHNLAYENIETELNVCIDSDDQMTDDAVAIINGFWDKNKGDQYAGILGLDVYKDGTIVSANKFPENIKSGKYYELAGKYGLSGDIKFVYRTEIIKKYMPYPVFEGEIFTPLGYKYLLIDYDYEMLFLNEPLCVVDYRADGNSHNLIRQYFRNPQGFLEERKVRMSSSYTFGERLKNTVHFITAQLILKKHRFWSDSTNKLLTIIVMPLGFLYYFYLLYKLNYDRTRKF</sequence>
<feature type="domain" description="Glycosyltransferase 2-like" evidence="5">
    <location>
        <begin position="5"/>
        <end position="137"/>
    </location>
</feature>